<accession>A0ABR9K2Y3</accession>
<dbReference type="Proteomes" id="UP000627838">
    <property type="component" value="Unassembled WGS sequence"/>
</dbReference>
<evidence type="ECO:0000256" key="3">
    <source>
        <dbReference type="ARBA" id="ARBA00022801"/>
    </source>
</evidence>
<comment type="caution">
    <text evidence="7">The sequence shown here is derived from an EMBL/GenBank/DDBJ whole genome shotgun (WGS) entry which is preliminary data.</text>
</comment>
<evidence type="ECO:0000313" key="8">
    <source>
        <dbReference type="Proteomes" id="UP000627838"/>
    </source>
</evidence>
<gene>
    <name evidence="7" type="ORF">H4W34_007052</name>
</gene>
<evidence type="ECO:0000313" key="7">
    <source>
        <dbReference type="EMBL" id="MBE1537219.1"/>
    </source>
</evidence>
<dbReference type="PANTHER" id="PTHR47053:SF1">
    <property type="entry name" value="MUREIN DD-ENDOPEPTIDASE MEPH-RELATED"/>
    <property type="match status" value="1"/>
</dbReference>
<evidence type="ECO:0000256" key="1">
    <source>
        <dbReference type="ARBA" id="ARBA00007074"/>
    </source>
</evidence>
<dbReference type="Pfam" id="PF00877">
    <property type="entry name" value="NLPC_P60"/>
    <property type="match status" value="1"/>
</dbReference>
<protein>
    <submittedName>
        <fullName evidence="7">Cell wall-associated NlpC family hydrolase</fullName>
    </submittedName>
</protein>
<dbReference type="Gene3D" id="3.90.1720.10">
    <property type="entry name" value="endopeptidase domain like (from Nostoc punctiforme)"/>
    <property type="match status" value="1"/>
</dbReference>
<organism evidence="7 8">
    <name type="scientific">Actinomadura algeriensis</name>
    <dbReference type="NCBI Taxonomy" id="1679523"/>
    <lineage>
        <taxon>Bacteria</taxon>
        <taxon>Bacillati</taxon>
        <taxon>Actinomycetota</taxon>
        <taxon>Actinomycetes</taxon>
        <taxon>Streptosporangiales</taxon>
        <taxon>Thermomonosporaceae</taxon>
        <taxon>Actinomadura</taxon>
    </lineage>
</organism>
<dbReference type="InterPro" id="IPR038765">
    <property type="entry name" value="Papain-like_cys_pep_sf"/>
</dbReference>
<evidence type="ECO:0000256" key="2">
    <source>
        <dbReference type="ARBA" id="ARBA00022670"/>
    </source>
</evidence>
<proteinExistence type="inferred from homology"/>
<keyword evidence="3 7" id="KW-0378">Hydrolase</keyword>
<evidence type="ECO:0000259" key="6">
    <source>
        <dbReference type="PROSITE" id="PS51935"/>
    </source>
</evidence>
<dbReference type="EMBL" id="JADBDZ010000001">
    <property type="protein sequence ID" value="MBE1537219.1"/>
    <property type="molecule type" value="Genomic_DNA"/>
</dbReference>
<dbReference type="InterPro" id="IPR000064">
    <property type="entry name" value="NLP_P60_dom"/>
</dbReference>
<dbReference type="PANTHER" id="PTHR47053">
    <property type="entry name" value="MUREIN DD-ENDOPEPTIDASE MEPH-RELATED"/>
    <property type="match status" value="1"/>
</dbReference>
<dbReference type="SUPFAM" id="SSF54001">
    <property type="entry name" value="Cysteine proteinases"/>
    <property type="match status" value="1"/>
</dbReference>
<feature type="domain" description="NlpC/P60" evidence="6">
    <location>
        <begin position="162"/>
        <end position="280"/>
    </location>
</feature>
<dbReference type="PROSITE" id="PS51935">
    <property type="entry name" value="NLPC_P60"/>
    <property type="match status" value="1"/>
</dbReference>
<feature type="region of interest" description="Disordered" evidence="5">
    <location>
        <begin position="269"/>
        <end position="386"/>
    </location>
</feature>
<keyword evidence="8" id="KW-1185">Reference proteome</keyword>
<feature type="region of interest" description="Disordered" evidence="5">
    <location>
        <begin position="21"/>
        <end position="62"/>
    </location>
</feature>
<evidence type="ECO:0000256" key="4">
    <source>
        <dbReference type="ARBA" id="ARBA00022807"/>
    </source>
</evidence>
<feature type="compositionally biased region" description="Basic and acidic residues" evidence="5">
    <location>
        <begin position="281"/>
        <end position="330"/>
    </location>
</feature>
<reference evidence="7 8" key="1">
    <citation type="submission" date="2020-10" db="EMBL/GenBank/DDBJ databases">
        <title>Sequencing the genomes of 1000 actinobacteria strains.</title>
        <authorList>
            <person name="Klenk H.-P."/>
        </authorList>
    </citation>
    <scope>NUCLEOTIDE SEQUENCE [LARGE SCALE GENOMIC DNA]</scope>
    <source>
        <strain evidence="7 8">DSM 46744</strain>
    </source>
</reference>
<comment type="similarity">
    <text evidence="1">Belongs to the peptidase C40 family.</text>
</comment>
<name>A0ABR9K2Y3_9ACTN</name>
<evidence type="ECO:0000256" key="5">
    <source>
        <dbReference type="SAM" id="MobiDB-lite"/>
    </source>
</evidence>
<keyword evidence="2" id="KW-0645">Protease</keyword>
<feature type="compositionally biased region" description="Basic residues" evidence="5">
    <location>
        <begin position="21"/>
        <end position="30"/>
    </location>
</feature>
<dbReference type="RefSeq" id="WP_318784516.1">
    <property type="nucleotide sequence ID" value="NZ_JADBDZ010000001.1"/>
</dbReference>
<dbReference type="GO" id="GO:0016787">
    <property type="term" value="F:hydrolase activity"/>
    <property type="evidence" value="ECO:0007669"/>
    <property type="project" value="UniProtKB-KW"/>
</dbReference>
<dbReference type="InterPro" id="IPR051202">
    <property type="entry name" value="Peptidase_C40"/>
</dbReference>
<sequence>MAAGSAGFARPSDCLIKRHRSGPLIRRHDHAKSARSPNSTAINGYPNRRRQDQPVIGTGGERKRRARMFIARHDDRGTGWNRVRSDRIDTGRVRNAGSAIRKQGGRTAVAMTAAGLALTVPFGGVAAAELNQSVLNRLNLDAKTTAKVKAYDEYRTKQEDQEKKAREAVRFAKKQLGKPYRWGAEGPNAYDCSGLVMAAWREAGIELPRVTYAQYRKVDRKVKLKNLKPGDLVFFRNRGHVGMYVGNDRYLHAPNSNSRVRINKLTKRREKQFAGAVRPGAPEKREWSPQIRDLAEKIDRLSEKPADAPPDKRRTPDTPHTEKNAPHDSPKPPIGSPAGEARPAEPPARPGKPNQHAPAQNPPSEHHSGKMAAKPAGARHWPIRPAGYDTWTDFAHPDVPMTAPGHRPH</sequence>
<keyword evidence="4" id="KW-0788">Thiol protease</keyword>